<keyword evidence="8 9" id="KW-0460">Magnesium</keyword>
<evidence type="ECO:0000256" key="8">
    <source>
        <dbReference type="ARBA" id="ARBA00022842"/>
    </source>
</evidence>
<evidence type="ECO:0000256" key="1">
    <source>
        <dbReference type="ARBA" id="ARBA00004965"/>
    </source>
</evidence>
<comment type="catalytic activity">
    <reaction evidence="9">
        <text>gamma-L-glutamyl-L-cysteine + glycine + ATP = glutathione + ADP + phosphate + H(+)</text>
        <dbReference type="Rhea" id="RHEA:13557"/>
        <dbReference type="ChEBI" id="CHEBI:15378"/>
        <dbReference type="ChEBI" id="CHEBI:30616"/>
        <dbReference type="ChEBI" id="CHEBI:43474"/>
        <dbReference type="ChEBI" id="CHEBI:57305"/>
        <dbReference type="ChEBI" id="CHEBI:57925"/>
        <dbReference type="ChEBI" id="CHEBI:58173"/>
        <dbReference type="ChEBI" id="CHEBI:456216"/>
        <dbReference type="EC" id="6.3.2.3"/>
    </reaction>
</comment>
<evidence type="ECO:0000256" key="6">
    <source>
        <dbReference type="ARBA" id="ARBA00022741"/>
    </source>
</evidence>
<dbReference type="InterPro" id="IPR014049">
    <property type="entry name" value="Glutathione_synthase_N_euk"/>
</dbReference>
<reference evidence="13" key="1">
    <citation type="submission" date="2020-11" db="EMBL/GenBank/DDBJ databases">
        <authorList>
            <consortium name="DOE Joint Genome Institute"/>
            <person name="Ahrendt S."/>
            <person name="Riley R."/>
            <person name="Andreopoulos W."/>
            <person name="LaButti K."/>
            <person name="Pangilinan J."/>
            <person name="Ruiz-duenas F.J."/>
            <person name="Barrasa J.M."/>
            <person name="Sanchez-Garcia M."/>
            <person name="Camarero S."/>
            <person name="Miyauchi S."/>
            <person name="Serrano A."/>
            <person name="Linde D."/>
            <person name="Babiker R."/>
            <person name="Drula E."/>
            <person name="Ayuso-Fernandez I."/>
            <person name="Pacheco R."/>
            <person name="Padilla G."/>
            <person name="Ferreira P."/>
            <person name="Barriuso J."/>
            <person name="Kellner H."/>
            <person name="Castanera R."/>
            <person name="Alfaro M."/>
            <person name="Ramirez L."/>
            <person name="Pisabarro A.G."/>
            <person name="Kuo A."/>
            <person name="Tritt A."/>
            <person name="Lipzen A."/>
            <person name="He G."/>
            <person name="Yan M."/>
            <person name="Ng V."/>
            <person name="Cullen D."/>
            <person name="Martin F."/>
            <person name="Rosso M.-N."/>
            <person name="Henrissat B."/>
            <person name="Hibbett D."/>
            <person name="Martinez A.T."/>
            <person name="Grigoriev I.V."/>
        </authorList>
    </citation>
    <scope>NUCLEOTIDE SEQUENCE</scope>
    <source>
        <strain evidence="13">AH 44721</strain>
    </source>
</reference>
<dbReference type="PANTHER" id="PTHR11130">
    <property type="entry name" value="GLUTATHIONE SYNTHETASE"/>
    <property type="match status" value="1"/>
</dbReference>
<dbReference type="Gene3D" id="3.30.1490.80">
    <property type="match status" value="1"/>
</dbReference>
<name>A0A9P5NAK6_GYMJU</name>
<dbReference type="GO" id="GO:0000287">
    <property type="term" value="F:magnesium ion binding"/>
    <property type="evidence" value="ECO:0007669"/>
    <property type="project" value="UniProtKB-UniRule"/>
</dbReference>
<dbReference type="Pfam" id="PF03917">
    <property type="entry name" value="GSH_synth_ATP"/>
    <property type="match status" value="1"/>
</dbReference>
<keyword evidence="14" id="KW-1185">Reference proteome</keyword>
<evidence type="ECO:0000256" key="9">
    <source>
        <dbReference type="PIRNR" id="PIRNR001558"/>
    </source>
</evidence>
<dbReference type="Gene3D" id="1.10.1080.10">
    <property type="entry name" value="Glutathione Synthetase, Chain A, domain 3"/>
    <property type="match status" value="1"/>
</dbReference>
<dbReference type="SUPFAM" id="SSF52440">
    <property type="entry name" value="PreATP-grasp domain"/>
    <property type="match status" value="1"/>
</dbReference>
<dbReference type="InterPro" id="IPR016185">
    <property type="entry name" value="PreATP-grasp_dom_sf"/>
</dbReference>
<dbReference type="InterPro" id="IPR014042">
    <property type="entry name" value="Glutathione_synthase_a-hlx"/>
</dbReference>
<dbReference type="OrthoDB" id="2020073at2759"/>
<evidence type="ECO:0000313" key="14">
    <source>
        <dbReference type="Proteomes" id="UP000724874"/>
    </source>
</evidence>
<keyword evidence="7 9" id="KW-0067">ATP-binding</keyword>
<dbReference type="Proteomes" id="UP000724874">
    <property type="component" value="Unassembled WGS sequence"/>
</dbReference>
<evidence type="ECO:0000256" key="5">
    <source>
        <dbReference type="ARBA" id="ARBA00022723"/>
    </source>
</evidence>
<comment type="cofactor">
    <cofactor evidence="9 11">
        <name>Mg(2+)</name>
        <dbReference type="ChEBI" id="CHEBI:18420"/>
    </cofactor>
    <text evidence="9 11">Binds 1 Mg(2+) ion per subunit.</text>
</comment>
<proteinExistence type="inferred from homology"/>
<evidence type="ECO:0000256" key="4">
    <source>
        <dbReference type="ARBA" id="ARBA00022684"/>
    </source>
</evidence>
<comment type="pathway">
    <text evidence="1 9">Sulfur metabolism; glutathione biosynthesis; glutathione from L-cysteine and L-glutamate: step 2/2.</text>
</comment>
<gene>
    <name evidence="13" type="ORF">CPB84DRAFT_1838626</name>
</gene>
<dbReference type="EC" id="6.3.2.3" evidence="9"/>
<dbReference type="AlphaFoldDB" id="A0A9P5NAK6"/>
<dbReference type="Gene3D" id="3.30.1490.50">
    <property type="match status" value="1"/>
</dbReference>
<evidence type="ECO:0000256" key="11">
    <source>
        <dbReference type="PIRSR" id="PIRSR001558-2"/>
    </source>
</evidence>
<feature type="binding site" evidence="10">
    <location>
        <position position="234"/>
    </location>
    <ligand>
        <name>substrate</name>
    </ligand>
</feature>
<dbReference type="GO" id="GO:0005829">
    <property type="term" value="C:cytosol"/>
    <property type="evidence" value="ECO:0007669"/>
    <property type="project" value="TreeGrafter"/>
</dbReference>
<feature type="binding site" evidence="10">
    <location>
        <position position="153"/>
    </location>
    <ligand>
        <name>ATP</name>
        <dbReference type="ChEBI" id="CHEBI:30616"/>
    </ligand>
</feature>
<feature type="binding site" evidence="10">
    <location>
        <position position="378"/>
    </location>
    <ligand>
        <name>ATP</name>
        <dbReference type="ChEBI" id="CHEBI:30616"/>
    </ligand>
</feature>
<dbReference type="InterPro" id="IPR005615">
    <property type="entry name" value="Glutathione_synthase"/>
</dbReference>
<dbReference type="InterPro" id="IPR037013">
    <property type="entry name" value="GSH-S_sub-bd_sf"/>
</dbReference>
<feature type="binding site" evidence="10">
    <location>
        <begin position="400"/>
        <end position="403"/>
    </location>
    <ligand>
        <name>ATP</name>
        <dbReference type="ChEBI" id="CHEBI:30616"/>
    </ligand>
</feature>
<dbReference type="Gene3D" id="3.40.50.1760">
    <property type="entry name" value="Glutathione synthase, substrate-binding domain superfamily, eukaryotic"/>
    <property type="match status" value="1"/>
</dbReference>
<dbReference type="GO" id="GO:0004363">
    <property type="term" value="F:glutathione synthase activity"/>
    <property type="evidence" value="ECO:0007669"/>
    <property type="project" value="UniProtKB-UniRule"/>
</dbReference>
<sequence>MSSNFDFASWPPSLTKVQLEELTLHATTFALSHGLLYLPPAERQPTIPSAAIHAPISLFPSPFPRELFWNARRIQRIYNVLYSRIAMDDGFLDRVMGAEQGVGRVDDFTGQLWTGWKKLRDEGLAQPLHLGLFRSDYLLHAPPNETLSIKQVEFNTISVSFGCLSQKISELHRYLSAATNYYMTSPYLTRDNFPPNETISGLANGLAEAHKAYNVPGSQILFVVQPGERNVFDQRALEYELLEKQVPLISRPEDTHPAKFVEISTVYYDQDICLMNIPPQRTIPPVFLERSKAIKSPTIALQLAGGKKVQEQISRNMARMYLALKINELRQSFIAIYVNSRCSSIKTGQEGFGVCKARKSAMSLVLKPQREGGGNNVYKEAIPSFLDNLPPQEREAWIAMELIKPPDGTGNYLVKAGSTDLQDQMPIKTDVVSELGIFGCKDSNEGGVATGFSVLDSLLLVD</sequence>
<comment type="similarity">
    <text evidence="2 9">Belongs to the eukaryotic GSH synthase family.</text>
</comment>
<keyword evidence="6 9" id="KW-0547">Nucleotide-binding</keyword>
<feature type="binding site" evidence="10">
    <location>
        <position position="134"/>
    </location>
    <ligand>
        <name>substrate</name>
    </ligand>
</feature>
<evidence type="ECO:0000259" key="12">
    <source>
        <dbReference type="Pfam" id="PF03199"/>
    </source>
</evidence>
<feature type="binding site" evidence="11">
    <location>
        <position position="153"/>
    </location>
    <ligand>
        <name>Mg(2+)</name>
        <dbReference type="ChEBI" id="CHEBI:18420"/>
    </ligand>
</feature>
<feature type="binding site" evidence="10">
    <location>
        <begin position="367"/>
        <end position="376"/>
    </location>
    <ligand>
        <name>ATP</name>
        <dbReference type="ChEBI" id="CHEBI:30616"/>
    </ligand>
</feature>
<evidence type="ECO:0000256" key="7">
    <source>
        <dbReference type="ARBA" id="ARBA00022840"/>
    </source>
</evidence>
<dbReference type="SUPFAM" id="SSF56059">
    <property type="entry name" value="Glutathione synthetase ATP-binding domain-like"/>
    <property type="match status" value="1"/>
</dbReference>
<accession>A0A9P5NAK6</accession>
<comment type="caution">
    <text evidence="13">The sequence shown here is derived from an EMBL/GenBank/DDBJ whole genome shotgun (WGS) entry which is preliminary data.</text>
</comment>
<dbReference type="InterPro" id="IPR004887">
    <property type="entry name" value="GSH_synth_subst-bd"/>
</dbReference>
<dbReference type="Pfam" id="PF03199">
    <property type="entry name" value="GSH_synthase"/>
    <property type="match status" value="1"/>
</dbReference>
<keyword evidence="3 9" id="KW-0436">Ligase</keyword>
<feature type="binding site" evidence="10">
    <location>
        <position position="307"/>
    </location>
    <ligand>
        <name>ATP</name>
        <dbReference type="ChEBI" id="CHEBI:30616"/>
    </ligand>
</feature>
<evidence type="ECO:0000313" key="13">
    <source>
        <dbReference type="EMBL" id="KAF8877154.1"/>
    </source>
</evidence>
<dbReference type="EMBL" id="JADNYJ010000174">
    <property type="protein sequence ID" value="KAF8877154.1"/>
    <property type="molecule type" value="Genomic_DNA"/>
</dbReference>
<dbReference type="GO" id="GO:0005524">
    <property type="term" value="F:ATP binding"/>
    <property type="evidence" value="ECO:0007669"/>
    <property type="project" value="UniProtKB-UniRule"/>
</dbReference>
<keyword evidence="4 9" id="KW-0317">Glutathione biosynthesis</keyword>
<dbReference type="Gene3D" id="3.30.470.20">
    <property type="entry name" value="ATP-grasp fold, B domain"/>
    <property type="match status" value="1"/>
</dbReference>
<keyword evidence="5 9" id="KW-0479">Metal-binding</keyword>
<evidence type="ECO:0000256" key="2">
    <source>
        <dbReference type="ARBA" id="ARBA00010385"/>
    </source>
</evidence>
<feature type="binding site" evidence="11">
    <location>
        <position position="371"/>
    </location>
    <ligand>
        <name>Mg(2+)</name>
        <dbReference type="ChEBI" id="CHEBI:18420"/>
    </ligand>
</feature>
<dbReference type="PIRSF" id="PIRSF001558">
    <property type="entry name" value="GSHase"/>
    <property type="match status" value="1"/>
</dbReference>
<feature type="binding site" evidence="11">
    <location>
        <position position="155"/>
    </location>
    <ligand>
        <name>Mg(2+)</name>
        <dbReference type="ChEBI" id="CHEBI:18420"/>
    </ligand>
</feature>
<feature type="binding site" evidence="10">
    <location>
        <position position="434"/>
    </location>
    <ligand>
        <name>ATP</name>
        <dbReference type="ChEBI" id="CHEBI:30616"/>
    </ligand>
</feature>
<dbReference type="PANTHER" id="PTHR11130:SF0">
    <property type="entry name" value="GLUTATHIONE SYNTHETASE"/>
    <property type="match status" value="1"/>
</dbReference>
<protein>
    <recommendedName>
        <fullName evidence="9">Glutathione synthetase</fullName>
        <shortName evidence="9">GSH-S</shortName>
        <ecNumber evidence="9">6.3.2.3</ecNumber>
    </recommendedName>
</protein>
<evidence type="ECO:0000256" key="10">
    <source>
        <dbReference type="PIRSR" id="PIRSR001558-1"/>
    </source>
</evidence>
<dbReference type="InterPro" id="IPR014709">
    <property type="entry name" value="Glutathione_synthase_C_euk"/>
</dbReference>
<dbReference type="GO" id="GO:0043295">
    <property type="term" value="F:glutathione binding"/>
    <property type="evidence" value="ECO:0007669"/>
    <property type="project" value="UniProtKB-UniRule"/>
</dbReference>
<feature type="domain" description="Glutathione synthase substrate-binding" evidence="12">
    <location>
        <begin position="219"/>
        <end position="304"/>
    </location>
</feature>
<evidence type="ECO:0000256" key="3">
    <source>
        <dbReference type="ARBA" id="ARBA00022598"/>
    </source>
</evidence>
<organism evidence="13 14">
    <name type="scientific">Gymnopilus junonius</name>
    <name type="common">Spectacular rustgill mushroom</name>
    <name type="synonym">Gymnopilus spectabilis subsp. junonius</name>
    <dbReference type="NCBI Taxonomy" id="109634"/>
    <lineage>
        <taxon>Eukaryota</taxon>
        <taxon>Fungi</taxon>
        <taxon>Dikarya</taxon>
        <taxon>Basidiomycota</taxon>
        <taxon>Agaricomycotina</taxon>
        <taxon>Agaricomycetes</taxon>
        <taxon>Agaricomycetidae</taxon>
        <taxon>Agaricales</taxon>
        <taxon>Agaricineae</taxon>
        <taxon>Hymenogastraceae</taxon>
        <taxon>Gymnopilus</taxon>
    </lineage>
</organism>